<reference evidence="4" key="1">
    <citation type="submission" date="2020-05" db="EMBL/GenBank/DDBJ databases">
        <title>WGS assembly of Panicum virgatum.</title>
        <authorList>
            <person name="Lovell J.T."/>
            <person name="Jenkins J."/>
            <person name="Shu S."/>
            <person name="Juenger T.E."/>
            <person name="Schmutz J."/>
        </authorList>
    </citation>
    <scope>NUCLEOTIDE SEQUENCE</scope>
    <source>
        <strain evidence="4">AP13</strain>
    </source>
</reference>
<dbReference type="Gene3D" id="3.50.50.60">
    <property type="entry name" value="FAD/NAD(P)-binding domain"/>
    <property type="match status" value="1"/>
</dbReference>
<dbReference type="InterPro" id="IPR044560">
    <property type="entry name" value="MOase"/>
</dbReference>
<sequence>MVGAGEDAGPQPPRACRAALPRPGPRPSRRAALPAEEPPPPAVRAAPPAELHRVLSTPPATASAPISCSSSAWASTLACCPAQTPLSTGTALPCSGVAKMRSFVLAKLRIAKIPAAALGVIERSEVVSSPLRFRSPLALVRGSISRGGVCVVGDALHPMTPEIGQGGCAAHEDGVILATRRSRRRWGGTPRRGGGSPAGAGQERRGGAGRWRWRGRGQGTRGGSDSKGGVRE</sequence>
<keyword evidence="1" id="KW-0560">Oxidoreductase</keyword>
<dbReference type="AlphaFoldDB" id="A0A8T0WSU5"/>
<accession>A0A8T0WSU5</accession>
<evidence type="ECO:0000256" key="2">
    <source>
        <dbReference type="ARBA" id="ARBA00023033"/>
    </source>
</evidence>
<protein>
    <recommendedName>
        <fullName evidence="6">FAD-binding domain-containing protein</fullName>
    </recommendedName>
</protein>
<proteinExistence type="predicted"/>
<evidence type="ECO:0008006" key="6">
    <source>
        <dbReference type="Google" id="ProtNLM"/>
    </source>
</evidence>
<feature type="region of interest" description="Disordered" evidence="3">
    <location>
        <begin position="180"/>
        <end position="232"/>
    </location>
</feature>
<dbReference type="GO" id="GO:0004497">
    <property type="term" value="F:monooxygenase activity"/>
    <property type="evidence" value="ECO:0007669"/>
    <property type="project" value="UniProtKB-KW"/>
</dbReference>
<name>A0A8T0WSU5_PANVG</name>
<feature type="region of interest" description="Disordered" evidence="3">
    <location>
        <begin position="1"/>
        <end position="45"/>
    </location>
</feature>
<gene>
    <name evidence="4" type="ORF">PVAP13_1NG194038</name>
</gene>
<evidence type="ECO:0000256" key="3">
    <source>
        <dbReference type="SAM" id="MobiDB-lite"/>
    </source>
</evidence>
<feature type="compositionally biased region" description="Gly residues" evidence="3">
    <location>
        <begin position="216"/>
        <end position="226"/>
    </location>
</feature>
<comment type="caution">
    <text evidence="4">The sequence shown here is derived from an EMBL/GenBank/DDBJ whole genome shotgun (WGS) entry which is preliminary data.</text>
</comment>
<organism evidence="4 5">
    <name type="scientific">Panicum virgatum</name>
    <name type="common">Blackwell switchgrass</name>
    <dbReference type="NCBI Taxonomy" id="38727"/>
    <lineage>
        <taxon>Eukaryota</taxon>
        <taxon>Viridiplantae</taxon>
        <taxon>Streptophyta</taxon>
        <taxon>Embryophyta</taxon>
        <taxon>Tracheophyta</taxon>
        <taxon>Spermatophyta</taxon>
        <taxon>Magnoliopsida</taxon>
        <taxon>Liliopsida</taxon>
        <taxon>Poales</taxon>
        <taxon>Poaceae</taxon>
        <taxon>PACMAD clade</taxon>
        <taxon>Panicoideae</taxon>
        <taxon>Panicodae</taxon>
        <taxon>Paniceae</taxon>
        <taxon>Panicinae</taxon>
        <taxon>Panicum</taxon>
        <taxon>Panicum sect. Hiantes</taxon>
    </lineage>
</organism>
<keyword evidence="2" id="KW-0503">Monooxygenase</keyword>
<dbReference type="SUPFAM" id="SSF51905">
    <property type="entry name" value="FAD/NAD(P)-binding domain"/>
    <property type="match status" value="1"/>
</dbReference>
<dbReference type="PANTHER" id="PTHR45934">
    <property type="entry name" value="FAD/NAD(P)-BINDING OXIDOREDUCTASE FAMILY PROTEIN"/>
    <property type="match status" value="1"/>
</dbReference>
<evidence type="ECO:0000313" key="5">
    <source>
        <dbReference type="Proteomes" id="UP000823388"/>
    </source>
</evidence>
<evidence type="ECO:0000313" key="4">
    <source>
        <dbReference type="EMBL" id="KAG2650385.1"/>
    </source>
</evidence>
<dbReference type="Proteomes" id="UP000823388">
    <property type="component" value="Chromosome 1N"/>
</dbReference>
<dbReference type="PANTHER" id="PTHR45934:SF4">
    <property type="entry name" value="OS03G0155000 PROTEIN"/>
    <property type="match status" value="1"/>
</dbReference>
<dbReference type="InterPro" id="IPR036188">
    <property type="entry name" value="FAD/NAD-bd_sf"/>
</dbReference>
<evidence type="ECO:0000256" key="1">
    <source>
        <dbReference type="ARBA" id="ARBA00023002"/>
    </source>
</evidence>
<dbReference type="EMBL" id="CM029038">
    <property type="protein sequence ID" value="KAG2650385.1"/>
    <property type="molecule type" value="Genomic_DNA"/>
</dbReference>
<keyword evidence="5" id="KW-1185">Reference proteome</keyword>